<feature type="transmembrane region" description="Helical" evidence="2">
    <location>
        <begin position="66"/>
        <end position="85"/>
    </location>
</feature>
<evidence type="ECO:0000256" key="1">
    <source>
        <dbReference type="SAM" id="MobiDB-lite"/>
    </source>
</evidence>
<reference evidence="3" key="2">
    <citation type="submission" date="2020-09" db="EMBL/GenBank/DDBJ databases">
        <authorList>
            <person name="Sun Q."/>
            <person name="Kim S."/>
        </authorList>
    </citation>
    <scope>NUCLEOTIDE SEQUENCE</scope>
    <source>
        <strain evidence="3">KCTC 32513</strain>
    </source>
</reference>
<evidence type="ECO:0000313" key="3">
    <source>
        <dbReference type="EMBL" id="GHA89082.1"/>
    </source>
</evidence>
<evidence type="ECO:0000256" key="2">
    <source>
        <dbReference type="SAM" id="Phobius"/>
    </source>
</evidence>
<sequence length="120" mass="13662">MSFNNTRDTSNMARKSSEDVQKRQDAITKFKRFVFYYALVSVPVCLIIVFWPLADNVSAHGKAAHYLAIPLAFILGLVFMSIMFFSSNSGGDEQPNYVEMAERRNRKQRETDALNDKDAS</sequence>
<accession>A0A8J3G1Y2</accession>
<feature type="transmembrane region" description="Helical" evidence="2">
    <location>
        <begin position="33"/>
        <end position="54"/>
    </location>
</feature>
<proteinExistence type="predicted"/>
<dbReference type="EMBL" id="BMZH01000003">
    <property type="protein sequence ID" value="GHA89082.1"/>
    <property type="molecule type" value="Genomic_DNA"/>
</dbReference>
<dbReference type="Proteomes" id="UP000634004">
    <property type="component" value="Unassembled WGS sequence"/>
</dbReference>
<feature type="compositionally biased region" description="Basic and acidic residues" evidence="1">
    <location>
        <begin position="100"/>
        <end position="120"/>
    </location>
</feature>
<keyword evidence="2" id="KW-0472">Membrane</keyword>
<gene>
    <name evidence="3" type="ORF">GCM10009069_10180</name>
</gene>
<keyword evidence="2" id="KW-1133">Transmembrane helix</keyword>
<keyword evidence="4" id="KW-1185">Reference proteome</keyword>
<evidence type="ECO:0000313" key="4">
    <source>
        <dbReference type="Proteomes" id="UP000634004"/>
    </source>
</evidence>
<protein>
    <submittedName>
        <fullName evidence="3">Uncharacterized protein</fullName>
    </submittedName>
</protein>
<reference evidence="3" key="1">
    <citation type="journal article" date="2014" name="Int. J. Syst. Evol. Microbiol.">
        <title>Complete genome sequence of Corynebacterium casei LMG S-19264T (=DSM 44701T), isolated from a smear-ripened cheese.</title>
        <authorList>
            <consortium name="US DOE Joint Genome Institute (JGI-PGF)"/>
            <person name="Walter F."/>
            <person name="Albersmeier A."/>
            <person name="Kalinowski J."/>
            <person name="Ruckert C."/>
        </authorList>
    </citation>
    <scope>NUCLEOTIDE SEQUENCE</scope>
    <source>
        <strain evidence="3">KCTC 32513</strain>
    </source>
</reference>
<keyword evidence="2" id="KW-0812">Transmembrane</keyword>
<dbReference type="AlphaFoldDB" id="A0A8J3G1Y2"/>
<comment type="caution">
    <text evidence="3">The sequence shown here is derived from an EMBL/GenBank/DDBJ whole genome shotgun (WGS) entry which is preliminary data.</text>
</comment>
<feature type="region of interest" description="Disordered" evidence="1">
    <location>
        <begin position="88"/>
        <end position="120"/>
    </location>
</feature>
<organism evidence="3 4">
    <name type="scientific">Algimonas arctica</name>
    <dbReference type="NCBI Taxonomy" id="1479486"/>
    <lineage>
        <taxon>Bacteria</taxon>
        <taxon>Pseudomonadati</taxon>
        <taxon>Pseudomonadota</taxon>
        <taxon>Alphaproteobacteria</taxon>
        <taxon>Maricaulales</taxon>
        <taxon>Robiginitomaculaceae</taxon>
        <taxon>Algimonas</taxon>
    </lineage>
</organism>
<name>A0A8J3G1Y2_9PROT</name>
<dbReference type="RefSeq" id="WP_189496091.1">
    <property type="nucleotide sequence ID" value="NZ_BMZH01000003.1"/>
</dbReference>